<dbReference type="SUPFAM" id="SSF48403">
    <property type="entry name" value="Ankyrin repeat"/>
    <property type="match status" value="2"/>
</dbReference>
<organism evidence="5 6">
    <name type="scientific">Xylaria flabelliformis</name>
    <dbReference type="NCBI Taxonomy" id="2512241"/>
    <lineage>
        <taxon>Eukaryota</taxon>
        <taxon>Fungi</taxon>
        <taxon>Dikarya</taxon>
        <taxon>Ascomycota</taxon>
        <taxon>Pezizomycotina</taxon>
        <taxon>Sordariomycetes</taxon>
        <taxon>Xylariomycetidae</taxon>
        <taxon>Xylariales</taxon>
        <taxon>Xylariaceae</taxon>
        <taxon>Xylaria</taxon>
    </lineage>
</organism>
<dbReference type="Proteomes" id="UP000319160">
    <property type="component" value="Unassembled WGS sequence"/>
</dbReference>
<dbReference type="SMART" id="SM00248">
    <property type="entry name" value="ANK"/>
    <property type="match status" value="14"/>
</dbReference>
<dbReference type="AlphaFoldDB" id="A0A553IEM3"/>
<comment type="caution">
    <text evidence="5">The sequence shown here is derived from an EMBL/GenBank/DDBJ whole genome shotgun (WGS) entry which is preliminary data.</text>
</comment>
<feature type="compositionally biased region" description="Low complexity" evidence="4">
    <location>
        <begin position="286"/>
        <end position="298"/>
    </location>
</feature>
<dbReference type="PROSITE" id="PS50297">
    <property type="entry name" value="ANK_REP_REGION"/>
    <property type="match status" value="2"/>
</dbReference>
<accession>A0A553IEM3</accession>
<feature type="compositionally biased region" description="Polar residues" evidence="4">
    <location>
        <begin position="229"/>
        <end position="239"/>
    </location>
</feature>
<dbReference type="OrthoDB" id="194358at2759"/>
<sequence length="927" mass="101069">MAERYQAAALSHCHKATVLGNVIAIHMLEYITAATGHHNGLNELAHDFLDVCRIMWSIEAGLVEYTRSGQSLPTEMTQELDRKFNTAHGDFQALDHWLNRSLSEERGGAGKKLTRGWRKMFSGNEIPKMRQALGKTREYLRMSALMFQWSLGEAKIDESLGIGYTALSAALERLEKGTPHSRVGSSRSDPPAEIPFAKQHNMHNMDHSHIVEIPLEERVSLADTLGVPRSNTTRSSTPGSGVPFPPRNDSIPRLPDLPAETNWQGLGQLDLSNGTQRHTSSHHTDTVSTRSVHSRTTPPSDPPEDLRSGGLAELENSGLSDNDYVHDLKPTKAVRLAVNPSKMPRWAPRNSVGADAPSLRLNLIAAIRERNSKAVEQLLDRGVPANVGPDHNALIEAIRQHDLEIVRLLLLFGADPNTACSEAVSPLVATIEEGFLDAAAILLKYGADSNLPPAPEHDSPFAVAIIKQDTHSIHLFLMYGADVNRLTANGETILIKMITNKCNKALIETVLNYGADANGKSKEGKTALFEGITAGRVDIVTTLLDHGANPNLPGPKHMLWPATYQPRCLQVLLARGADYKKTPGVMELATSINSIDSVKVLLKAGVNPNAKKDGVYTPLCSSIRDNRPDIFHLLLANGADPNVPSAEYPCFKCITHSRLEFLPHLVAAGGNLNSPKGIAETAVQYGDMEALTWLLDNGVSPNDQAPDTKATPLTTAISLNKLEFVEILLARGANPNVRGQDWPVCMAVNYPDILKVLLPALAQPRAFKGVMEMAVSANKLESVKLLLGAGVSVEDRNGGVFSPLTTAIRERHKDIVRYLLEEAGADPNSPGEHLPIIKALRRHQGEDTEVIEMLLRKGADPNKIYRGHSAIIQAVEMGDAPVLRLLIEKWGVDLDAIDDSGRTPIEIAEMRGWDEGSDILRRGKKAV</sequence>
<keyword evidence="1" id="KW-0677">Repeat</keyword>
<evidence type="ECO:0000256" key="2">
    <source>
        <dbReference type="ARBA" id="ARBA00023043"/>
    </source>
</evidence>
<feature type="repeat" description="ANK" evidence="3">
    <location>
        <begin position="708"/>
        <end position="740"/>
    </location>
</feature>
<proteinExistence type="predicted"/>
<gene>
    <name evidence="5" type="ORF">FHL15_000732</name>
</gene>
<dbReference type="STRING" id="2512241.A0A553IEM3"/>
<evidence type="ECO:0000256" key="3">
    <source>
        <dbReference type="PROSITE-ProRule" id="PRU00023"/>
    </source>
</evidence>
<protein>
    <submittedName>
        <fullName evidence="5">Uncharacterized protein</fullName>
    </submittedName>
</protein>
<dbReference type="Gene3D" id="1.25.40.20">
    <property type="entry name" value="Ankyrin repeat-containing domain"/>
    <property type="match status" value="3"/>
</dbReference>
<name>A0A553IEM3_9PEZI</name>
<dbReference type="InterPro" id="IPR036770">
    <property type="entry name" value="Ankyrin_rpt-contain_sf"/>
</dbReference>
<dbReference type="PROSITE" id="PS50088">
    <property type="entry name" value="ANK_REPEAT"/>
    <property type="match status" value="2"/>
</dbReference>
<keyword evidence="2 3" id="KW-0040">ANK repeat</keyword>
<dbReference type="PANTHER" id="PTHR24198">
    <property type="entry name" value="ANKYRIN REPEAT AND PROTEIN KINASE DOMAIN-CONTAINING PROTEIN"/>
    <property type="match status" value="1"/>
</dbReference>
<reference evidence="6" key="1">
    <citation type="submission" date="2019-06" db="EMBL/GenBank/DDBJ databases">
        <title>Draft genome sequence of the griseofulvin-producing fungus Xylaria cubensis strain G536.</title>
        <authorList>
            <person name="Mead M.E."/>
            <person name="Raja H.A."/>
            <person name="Steenwyk J.L."/>
            <person name="Knowles S.L."/>
            <person name="Oberlies N.H."/>
            <person name="Rokas A."/>
        </authorList>
    </citation>
    <scope>NUCLEOTIDE SEQUENCE [LARGE SCALE GENOMIC DNA]</scope>
    <source>
        <strain evidence="6">G536</strain>
    </source>
</reference>
<feature type="compositionally biased region" description="Polar residues" evidence="4">
    <location>
        <begin position="261"/>
        <end position="277"/>
    </location>
</feature>
<evidence type="ECO:0000256" key="4">
    <source>
        <dbReference type="SAM" id="MobiDB-lite"/>
    </source>
</evidence>
<keyword evidence="6" id="KW-1185">Reference proteome</keyword>
<feature type="region of interest" description="Disordered" evidence="4">
    <location>
        <begin position="226"/>
        <end position="325"/>
    </location>
</feature>
<dbReference type="Pfam" id="PF12796">
    <property type="entry name" value="Ank_2"/>
    <property type="match status" value="4"/>
</dbReference>
<feature type="repeat" description="ANK" evidence="3">
    <location>
        <begin position="523"/>
        <end position="555"/>
    </location>
</feature>
<evidence type="ECO:0000313" key="5">
    <source>
        <dbReference type="EMBL" id="TRX98658.1"/>
    </source>
</evidence>
<evidence type="ECO:0000313" key="6">
    <source>
        <dbReference type="Proteomes" id="UP000319160"/>
    </source>
</evidence>
<dbReference type="PANTHER" id="PTHR24198:SF165">
    <property type="entry name" value="ANKYRIN REPEAT-CONTAINING PROTEIN-RELATED"/>
    <property type="match status" value="1"/>
</dbReference>
<dbReference type="EMBL" id="VFLP01000002">
    <property type="protein sequence ID" value="TRX98658.1"/>
    <property type="molecule type" value="Genomic_DNA"/>
</dbReference>
<evidence type="ECO:0000256" key="1">
    <source>
        <dbReference type="ARBA" id="ARBA00022737"/>
    </source>
</evidence>
<dbReference type="InterPro" id="IPR002110">
    <property type="entry name" value="Ankyrin_rpt"/>
</dbReference>